<accession>A0A345Z0S0</accession>
<evidence type="ECO:0000313" key="2">
    <source>
        <dbReference type="Proteomes" id="UP000318014"/>
    </source>
</evidence>
<dbReference type="EMBL" id="MF661791">
    <property type="protein sequence ID" value="AXK50191.1"/>
    <property type="molecule type" value="Genomic_DNA"/>
</dbReference>
<dbReference type="Proteomes" id="UP000318014">
    <property type="component" value="Genome"/>
</dbReference>
<organism evidence="1 2">
    <name type="scientific">Eastern grey kangaroopox virus</name>
    <dbReference type="NCBI Taxonomy" id="2042482"/>
    <lineage>
        <taxon>Viruses</taxon>
        <taxon>Varidnaviria</taxon>
        <taxon>Bamfordvirae</taxon>
        <taxon>Nucleocytoviricota</taxon>
        <taxon>Pokkesviricetes</taxon>
        <taxon>Chitovirales</taxon>
        <taxon>Poxviridae</taxon>
        <taxon>Chordopoxvirinae</taxon>
        <taxon>Macropopoxvirus</taxon>
        <taxon>Macropopoxvirus mgiganteuspox</taxon>
        <taxon>Eastern kangaroopox virus</taxon>
    </lineage>
</organism>
<gene>
    <name evidence="1" type="ORF">EKPV-NSW-ORF177</name>
</gene>
<sequence length="151" mass="16694">MSASTYCSGSVVLYESISGSIISRLPAIVCYRPQKREETCARLVDVHGQLEDVQVQYLYRIVEAVVSAHIACAISRVSYELSGGYAHRLEVPRVAAHTSGYSHEVPVHGPVYSQARAKSASYAGLSRADESTCYQQVPVSRLCWTTRLRRL</sequence>
<proteinExistence type="predicted"/>
<name>A0A345Z0S0_9POXV</name>
<evidence type="ECO:0000313" key="1">
    <source>
        <dbReference type="EMBL" id="AXK50191.1"/>
    </source>
</evidence>
<protein>
    <submittedName>
        <fullName evidence="1">Uncharacterized protein</fullName>
    </submittedName>
</protein>
<reference evidence="1 2" key="1">
    <citation type="journal article" date="2017" name="Sci. Rep.">
        <title>Molecular and microscopic characterization of a novel Eastern grey kangaroopox virus genome directly from a clinical sample.</title>
        <authorList>
            <person name="Sarker S."/>
            <person name="Roberts H.K."/>
            <person name="Tidd N."/>
            <person name="Ault S."/>
            <person name="Ladmore G."/>
            <person name="Peters A."/>
            <person name="Forwood J.K."/>
            <person name="Helbig K."/>
            <person name="Raidal S.R."/>
        </authorList>
    </citation>
    <scope>NUCLEOTIDE SEQUENCE [LARGE SCALE GENOMIC DNA]</scope>
    <source>
        <strain evidence="1 2">NSW</strain>
    </source>
</reference>